<organism evidence="7 8">
    <name type="scientific">Paraflavitalea soli</name>
    <dbReference type="NCBI Taxonomy" id="2315862"/>
    <lineage>
        <taxon>Bacteria</taxon>
        <taxon>Pseudomonadati</taxon>
        <taxon>Bacteroidota</taxon>
        <taxon>Chitinophagia</taxon>
        <taxon>Chitinophagales</taxon>
        <taxon>Chitinophagaceae</taxon>
        <taxon>Paraflavitalea</taxon>
    </lineage>
</organism>
<protein>
    <submittedName>
        <fullName evidence="7">TolC family protein</fullName>
    </submittedName>
</protein>
<dbReference type="GO" id="GO:1990281">
    <property type="term" value="C:efflux pump complex"/>
    <property type="evidence" value="ECO:0007669"/>
    <property type="project" value="TreeGrafter"/>
</dbReference>
<reference evidence="7 8" key="1">
    <citation type="submission" date="2018-09" db="EMBL/GenBank/DDBJ databases">
        <title>Genome sequencing of strain 6GH32-13.</title>
        <authorList>
            <person name="Weon H.-Y."/>
            <person name="Heo J."/>
            <person name="Kwon S.-W."/>
        </authorList>
    </citation>
    <scope>NUCLEOTIDE SEQUENCE [LARGE SCALE GENOMIC DNA]</scope>
    <source>
        <strain evidence="7 8">5GH32-13</strain>
    </source>
</reference>
<evidence type="ECO:0000256" key="4">
    <source>
        <dbReference type="ARBA" id="ARBA00023136"/>
    </source>
</evidence>
<comment type="subcellular location">
    <subcellularLocation>
        <location evidence="1">Cell outer membrane</location>
    </subcellularLocation>
</comment>
<dbReference type="GO" id="GO:0009279">
    <property type="term" value="C:cell outer membrane"/>
    <property type="evidence" value="ECO:0007669"/>
    <property type="project" value="UniProtKB-SubCell"/>
</dbReference>
<accession>A0A3B7MH79</accession>
<dbReference type="GO" id="GO:0015288">
    <property type="term" value="F:porin activity"/>
    <property type="evidence" value="ECO:0007669"/>
    <property type="project" value="TreeGrafter"/>
</dbReference>
<dbReference type="PANTHER" id="PTHR30026:SF20">
    <property type="entry name" value="OUTER MEMBRANE PROTEIN TOLC"/>
    <property type="match status" value="1"/>
</dbReference>
<keyword evidence="2" id="KW-1134">Transmembrane beta strand</keyword>
<dbReference type="KEGG" id="pseg:D3H65_01195"/>
<proteinExistence type="predicted"/>
<keyword evidence="5" id="KW-0998">Cell outer membrane</keyword>
<dbReference type="PANTHER" id="PTHR30026">
    <property type="entry name" value="OUTER MEMBRANE PROTEIN TOLC"/>
    <property type="match status" value="1"/>
</dbReference>
<evidence type="ECO:0000256" key="6">
    <source>
        <dbReference type="SAM" id="SignalP"/>
    </source>
</evidence>
<keyword evidence="4" id="KW-0472">Membrane</keyword>
<evidence type="ECO:0000256" key="3">
    <source>
        <dbReference type="ARBA" id="ARBA00022692"/>
    </source>
</evidence>
<evidence type="ECO:0000313" key="7">
    <source>
        <dbReference type="EMBL" id="AXY72673.1"/>
    </source>
</evidence>
<dbReference type="Proteomes" id="UP000263900">
    <property type="component" value="Chromosome"/>
</dbReference>
<feature type="signal peptide" evidence="6">
    <location>
        <begin position="1"/>
        <end position="19"/>
    </location>
</feature>
<evidence type="ECO:0000313" key="8">
    <source>
        <dbReference type="Proteomes" id="UP000263900"/>
    </source>
</evidence>
<evidence type="ECO:0000256" key="2">
    <source>
        <dbReference type="ARBA" id="ARBA00022452"/>
    </source>
</evidence>
<keyword evidence="3" id="KW-0812">Transmembrane</keyword>
<dbReference type="GO" id="GO:0015562">
    <property type="term" value="F:efflux transmembrane transporter activity"/>
    <property type="evidence" value="ECO:0007669"/>
    <property type="project" value="InterPro"/>
</dbReference>
<dbReference type="SUPFAM" id="SSF56954">
    <property type="entry name" value="Outer membrane efflux proteins (OEP)"/>
    <property type="match status" value="1"/>
</dbReference>
<dbReference type="InterPro" id="IPR051906">
    <property type="entry name" value="TolC-like"/>
</dbReference>
<gene>
    <name evidence="7" type="ORF">D3H65_01195</name>
</gene>
<feature type="chain" id="PRO_5017547012" evidence="6">
    <location>
        <begin position="20"/>
        <end position="479"/>
    </location>
</feature>
<sequence>MKQLYLAIILLPVSFSTSAQDVLLQDCFRIAGSRNILVQQTKTSLLARQYNLAAEKQRYVPKIDALASYTYLSRPLEINLQTVRDGILDGSSKQAVNAANTVFQEITGNQLSQTVQDKLYNSSKTILGAVYPDYNPPLSKQSYFLAGLVARQPIYLGNKLTAARNFAESEVTAGAINISLAEKDVQYAIAIQYIRILYLNTLLQTQKGIVAAFDKNKDYGEEMVKNEVLAPYQKSWTKVLLSQARTTYANLGMDKQNAIIELNKLLGIPLDSALTITDTLVYKPGNIPLDDQSAWQQNPAYQLVKSKIATAQTAEQIARSFNLPNIFAVGNLNLYQHELPVAIAPWMVGVEMQWNLFSGTQTLKRKKAARQLVEEVKLAAANTRESLQMQVKVTRNKILAAQNEINTADSARQDIATTRRLVHERVQNQLSSLKDLNDVIIIQGEVEKAYHTAILSYYLALATYWNVYGTPERITELIP</sequence>
<dbReference type="EMBL" id="CP032157">
    <property type="protein sequence ID" value="AXY72673.1"/>
    <property type="molecule type" value="Genomic_DNA"/>
</dbReference>
<evidence type="ECO:0000256" key="5">
    <source>
        <dbReference type="ARBA" id="ARBA00023237"/>
    </source>
</evidence>
<evidence type="ECO:0000256" key="1">
    <source>
        <dbReference type="ARBA" id="ARBA00004442"/>
    </source>
</evidence>
<keyword evidence="8" id="KW-1185">Reference proteome</keyword>
<dbReference type="AlphaFoldDB" id="A0A3B7MH79"/>
<dbReference type="RefSeq" id="WP_119048511.1">
    <property type="nucleotide sequence ID" value="NZ_CP032157.1"/>
</dbReference>
<name>A0A3B7MH79_9BACT</name>
<keyword evidence="6" id="KW-0732">Signal</keyword>
<dbReference type="Gene3D" id="1.20.1600.10">
    <property type="entry name" value="Outer membrane efflux proteins (OEP)"/>
    <property type="match status" value="1"/>
</dbReference>
<dbReference type="OrthoDB" id="1674454at2"/>